<protein>
    <submittedName>
        <fullName evidence="1">Uncharacterized protein</fullName>
    </submittedName>
</protein>
<dbReference type="EMBL" id="ACVC01000125">
    <property type="protein sequence ID" value="EFO63625.1"/>
    <property type="molecule type" value="Genomic_DNA"/>
</dbReference>
<evidence type="ECO:0000313" key="1">
    <source>
        <dbReference type="EMBL" id="EFO63625.1"/>
    </source>
</evidence>
<name>E1F1S8_GIAIA</name>
<dbReference type="OrthoDB" id="10254593at2759"/>
<dbReference type="OMA" id="HNRFITR"/>
<gene>
    <name evidence="1" type="ORF">GLP15_4676</name>
</gene>
<dbReference type="Proteomes" id="UP000008974">
    <property type="component" value="Unassembled WGS sequence"/>
</dbReference>
<evidence type="ECO:0000313" key="2">
    <source>
        <dbReference type="Proteomes" id="UP000008974"/>
    </source>
</evidence>
<dbReference type="AlphaFoldDB" id="E1F1S8"/>
<accession>E1F1S8</accession>
<reference evidence="1 2" key="1">
    <citation type="journal article" date="2010" name="BMC Genomics">
        <title>Genome analysis and comparative genomics of a Giardia intestinalis assemblage E isolate.</title>
        <authorList>
            <person name="Jerlstrom-Hultqvist J."/>
            <person name="Franzen O."/>
            <person name="Ankarklev J."/>
            <person name="Xu F."/>
            <person name="Nohynkova E."/>
            <person name="Andersson J.O."/>
            <person name="Svard S.G."/>
            <person name="Andersson B."/>
        </authorList>
    </citation>
    <scope>NUCLEOTIDE SEQUENCE [LARGE SCALE GENOMIC DNA]</scope>
    <source>
        <strain evidence="1 2">P15</strain>
    </source>
</reference>
<proteinExistence type="predicted"/>
<organism evidence="1 2">
    <name type="scientific">Giardia intestinalis (strain P15)</name>
    <name type="common">Giardia lamblia</name>
    <dbReference type="NCBI Taxonomy" id="658858"/>
    <lineage>
        <taxon>Eukaryota</taxon>
        <taxon>Metamonada</taxon>
        <taxon>Diplomonadida</taxon>
        <taxon>Hexamitidae</taxon>
        <taxon>Giardiinae</taxon>
        <taxon>Giardia</taxon>
    </lineage>
</organism>
<comment type="caution">
    <text evidence="1">The sequence shown here is derived from an EMBL/GenBank/DDBJ whole genome shotgun (WGS) entry which is preliminary data.</text>
</comment>
<sequence length="1095" mass="123889">MSAQLALELHSAGVTVYIQTSTSRLLLVEEFADTLYSFYDSEKEFYSLTAPTATTPCCMFTGIVRRMLGMQISETSLLVSQCLGIAFTSVQLTSKYFDLVINETLSRTALQTKDITSCCILVPDSFIVLLTQTFMQLFPAILSLAPVYIPQSHVRALQWTLRGAEDNGIPTGLHFQIAMHVSSSHVSLVGLGTRFLSKIAANGGTQYNTVSQLATCIHSCGRFAANVVDRMRVLCYQKLAEIRSRGLLLEDEEHILRTKGVEFLQSLHQFLLDGLSCALYKEFVDFRIVLPAIQTQSGHMISLFIPADFVEVLTLSAHESYNCIEIDGTLRDEPVSTVGSEIKELQLEDLSLSMDYSGESQPIGMYTIVITGDFFYRISRELNYACNDILDSIVNPLVDILSAHAKTGVKHLPPSVALYQSPYDADILFDLINDLLKQRYQGSEHPISLYIEQLPLKDCIPLFFNNISVFRSYIIPHYVLDISVSYPLGQQVLHLIHDDSPSDLGIIPCSGRDQFLHNIDLIERHLTDNFQSNLSILKPVFKSVDMIIEQEVDLRIAVTNTAYSPFLQEDTLHGLVLRRPLVFSQSAICLQALHIILEPTLGLGLLGVSRIRDYLDTCEAVVKLCDISQDINSGVPQEKVIEWDTMKDLMLSFYQNKLSGCNLLSCSKLLRIDLGTPTHMSHKLPEPTCRVLLDVVRRYTGSSVPWYIDLLINRTHAVLSLHYFSEKIHLLLTGEMHNRFITRNESIDGLFKTGRVYYGLYRNKLHSIFLFDIECLFGREETTLDHQGPIGRSRSTLLLGINPVYITLMEASLNLHIGYTSEHIIQVVDILYDNEKEIRAKYAAVITELLFPLNLSPLPLFEGSFKDIWTYFKNIKIIGDLRYFIERIGEHGFLDHKHIYYNSKGVLCTMVRPRCLRDQDFLSLPSLFAAFKTAANYITYLSGSAEVDSLSDWCFLYNVASSLLPTTFKKNEFSDTLFLYRKMYDLKSSTPITKISLIDCVMYHTIRLLQTLSQTPSARDFPCLWHVKCLDSDIMHSNDRLLAFTFIAKDIISDKAMRHHPAVTALKNLPVSINSLEDISIIIRASFVYRLSKEA</sequence>
<dbReference type="VEuPathDB" id="GiardiaDB:GLP15_4676"/>